<dbReference type="Proteomes" id="UP000314294">
    <property type="component" value="Unassembled WGS sequence"/>
</dbReference>
<sequence length="132" mass="14341">MVTESDESPGTRTQTKWISVWTRSLACPLLVSSSAPADGAGRICCWLIAISGARGTLSADRSRCSSGVRRDEVGVLNASAIVSMAAFMPKSFWRRRASVKPTSITWFTARFLPVVRSSASVFHLEQCVSPFL</sequence>
<accession>A0A4Z2F8B1</accession>
<evidence type="ECO:0000313" key="1">
    <source>
        <dbReference type="EMBL" id="TNN37378.1"/>
    </source>
</evidence>
<organism evidence="1 2">
    <name type="scientific">Liparis tanakae</name>
    <name type="common">Tanaka's snailfish</name>
    <dbReference type="NCBI Taxonomy" id="230148"/>
    <lineage>
        <taxon>Eukaryota</taxon>
        <taxon>Metazoa</taxon>
        <taxon>Chordata</taxon>
        <taxon>Craniata</taxon>
        <taxon>Vertebrata</taxon>
        <taxon>Euteleostomi</taxon>
        <taxon>Actinopterygii</taxon>
        <taxon>Neopterygii</taxon>
        <taxon>Teleostei</taxon>
        <taxon>Neoteleostei</taxon>
        <taxon>Acanthomorphata</taxon>
        <taxon>Eupercaria</taxon>
        <taxon>Perciformes</taxon>
        <taxon>Cottioidei</taxon>
        <taxon>Cottales</taxon>
        <taxon>Liparidae</taxon>
        <taxon>Liparis</taxon>
    </lineage>
</organism>
<gene>
    <name evidence="1" type="ORF">EYF80_052446</name>
</gene>
<proteinExistence type="predicted"/>
<evidence type="ECO:0000313" key="2">
    <source>
        <dbReference type="Proteomes" id="UP000314294"/>
    </source>
</evidence>
<dbReference type="EMBL" id="SRLO01001495">
    <property type="protein sequence ID" value="TNN37378.1"/>
    <property type="molecule type" value="Genomic_DNA"/>
</dbReference>
<reference evidence="1 2" key="1">
    <citation type="submission" date="2019-03" db="EMBL/GenBank/DDBJ databases">
        <title>First draft genome of Liparis tanakae, snailfish: a comprehensive survey of snailfish specific genes.</title>
        <authorList>
            <person name="Kim W."/>
            <person name="Song I."/>
            <person name="Jeong J.-H."/>
            <person name="Kim D."/>
            <person name="Kim S."/>
            <person name="Ryu S."/>
            <person name="Song J.Y."/>
            <person name="Lee S.K."/>
        </authorList>
    </citation>
    <scope>NUCLEOTIDE SEQUENCE [LARGE SCALE GENOMIC DNA]</scope>
    <source>
        <tissue evidence="1">Muscle</tissue>
    </source>
</reference>
<dbReference type="AlphaFoldDB" id="A0A4Z2F8B1"/>
<name>A0A4Z2F8B1_9TELE</name>
<comment type="caution">
    <text evidence="1">The sequence shown here is derived from an EMBL/GenBank/DDBJ whole genome shotgun (WGS) entry which is preliminary data.</text>
</comment>
<keyword evidence="2" id="KW-1185">Reference proteome</keyword>
<protein>
    <submittedName>
        <fullName evidence="1">Uncharacterized protein</fullName>
    </submittedName>
</protein>